<dbReference type="NCBIfam" id="TIGR02964">
    <property type="entry name" value="xanthine_xdhC"/>
    <property type="match status" value="1"/>
</dbReference>
<dbReference type="Proteomes" id="UP001220530">
    <property type="component" value="Chromosome"/>
</dbReference>
<feature type="domain" description="XdhC- CoxI" evidence="1">
    <location>
        <begin position="18"/>
        <end position="70"/>
    </location>
</feature>
<organism evidence="3 4">
    <name type="scientific">Devosia algicola</name>
    <dbReference type="NCBI Taxonomy" id="3026418"/>
    <lineage>
        <taxon>Bacteria</taxon>
        <taxon>Pseudomonadati</taxon>
        <taxon>Pseudomonadota</taxon>
        <taxon>Alphaproteobacteria</taxon>
        <taxon>Hyphomicrobiales</taxon>
        <taxon>Devosiaceae</taxon>
        <taxon>Devosia</taxon>
    </lineage>
</organism>
<dbReference type="Gene3D" id="3.40.50.720">
    <property type="entry name" value="NAD(P)-binding Rossmann-like Domain"/>
    <property type="match status" value="1"/>
</dbReference>
<evidence type="ECO:0000259" key="1">
    <source>
        <dbReference type="Pfam" id="PF02625"/>
    </source>
</evidence>
<dbReference type="InterPro" id="IPR036291">
    <property type="entry name" value="NAD(P)-bd_dom_sf"/>
</dbReference>
<evidence type="ECO:0000259" key="2">
    <source>
        <dbReference type="Pfam" id="PF13478"/>
    </source>
</evidence>
<keyword evidence="4" id="KW-1185">Reference proteome</keyword>
<dbReference type="PANTHER" id="PTHR30388">
    <property type="entry name" value="ALDEHYDE OXIDOREDUCTASE MOLYBDENUM COFACTOR ASSEMBLY PROTEIN"/>
    <property type="match status" value="1"/>
</dbReference>
<dbReference type="EMBL" id="CP118246">
    <property type="protein sequence ID" value="WDR04115.1"/>
    <property type="molecule type" value="Genomic_DNA"/>
</dbReference>
<evidence type="ECO:0000313" key="3">
    <source>
        <dbReference type="EMBL" id="WDR04115.1"/>
    </source>
</evidence>
<gene>
    <name evidence="3" type="primary">xdhC</name>
    <name evidence="3" type="ORF">PSQ19_08990</name>
</gene>
<dbReference type="InterPro" id="IPR014308">
    <property type="entry name" value="Xanthine_DH_XdhC"/>
</dbReference>
<dbReference type="InterPro" id="IPR027051">
    <property type="entry name" value="XdhC_Rossmann_dom"/>
</dbReference>
<proteinExistence type="predicted"/>
<accession>A0ABY7YRZ7</accession>
<dbReference type="InterPro" id="IPR052698">
    <property type="entry name" value="MoCofactor_Util/Proc"/>
</dbReference>
<dbReference type="Pfam" id="PF02625">
    <property type="entry name" value="XdhC_CoxI"/>
    <property type="match status" value="1"/>
</dbReference>
<sequence>MKAKAAEIANFFEREPVAVLAQLSDVRGSSPRAQGTFMLVGGSSEFGTIGGGALEYMVMDEARRLIRDGVAKHWLDVPLGPEIGQCCGGRVAVALTLVTATVREALVQEAAAVDAARTPVFIFGAGHVGRVLARILDLLPVKVCVVDTRPDALALLPHDVETRRVAMPEAVVRQAPAGSAYVILTHDHALDFLIAQEALARSDSAYVGMVGSRTKRAKFSSWYLDEGGDASALQRLVLPIGNQGLVDKRPEIIAALAAAELMVHIGAWEAKRLGVQGTDQWGAANGRQ</sequence>
<dbReference type="InterPro" id="IPR003777">
    <property type="entry name" value="XdhC_CoxI"/>
</dbReference>
<evidence type="ECO:0000313" key="4">
    <source>
        <dbReference type="Proteomes" id="UP001220530"/>
    </source>
</evidence>
<feature type="domain" description="XdhC Rossmann" evidence="2">
    <location>
        <begin position="120"/>
        <end position="261"/>
    </location>
</feature>
<dbReference type="SUPFAM" id="SSF51735">
    <property type="entry name" value="NAD(P)-binding Rossmann-fold domains"/>
    <property type="match status" value="1"/>
</dbReference>
<name>A0ABY7YRZ7_9HYPH</name>
<dbReference type="PANTHER" id="PTHR30388:SF6">
    <property type="entry name" value="XANTHINE DEHYDROGENASE SUBUNIT A-RELATED"/>
    <property type="match status" value="1"/>
</dbReference>
<dbReference type="RefSeq" id="WP_282220500.1">
    <property type="nucleotide sequence ID" value="NZ_CP118246.1"/>
</dbReference>
<dbReference type="Pfam" id="PF13478">
    <property type="entry name" value="XdhC_C"/>
    <property type="match status" value="1"/>
</dbReference>
<reference evidence="3 4" key="1">
    <citation type="submission" date="2023-02" db="EMBL/GenBank/DDBJ databases">
        <title>Devosia algicola sp. nov., isolated from the phycosphere of marine algae.</title>
        <authorList>
            <person name="Kim J.M."/>
            <person name="Lee J.K."/>
            <person name="Choi B.J."/>
            <person name="Bayburt H."/>
            <person name="Jeon C.O."/>
        </authorList>
    </citation>
    <scope>NUCLEOTIDE SEQUENCE [LARGE SCALE GENOMIC DNA]</scope>
    <source>
        <strain evidence="3 4">G20-9</strain>
    </source>
</reference>
<protein>
    <submittedName>
        <fullName evidence="3">Xanthine dehydrogenase accessory protein XdhC</fullName>
    </submittedName>
</protein>